<keyword evidence="1" id="KW-1133">Transmembrane helix</keyword>
<feature type="transmembrane region" description="Helical" evidence="1">
    <location>
        <begin position="103"/>
        <end position="125"/>
    </location>
</feature>
<evidence type="ECO:0000256" key="1">
    <source>
        <dbReference type="SAM" id="Phobius"/>
    </source>
</evidence>
<name>A0A934WUB8_9FIRM</name>
<sequence>MTSAKKHYPIGFIIGILLNCLCPLAAAVMIQKTGADLLRIILIFFLTHTVLVLINIFAAQNTFQYIILSVHLGIATVIAHFTWILLCFAYNNEINEVFAFLPYAIIVSLVCVTAFASGGVGLFFLRTHQTKDDPSRYPAASKTDRIITIVTMLLWVIFLIAVCIPYPVHVSDQDHATITYYVNDYDVVEKELTKEEASELSALLNRQVSVIMPYFWFFGDTRSIRFGSKVFQVDSEGNSIRYHARYIHLSEQDKTKLNAIFNRYETKS</sequence>
<dbReference type="EMBL" id="JAEQMG010000180">
    <property type="protein sequence ID" value="MBK6090112.1"/>
    <property type="molecule type" value="Genomic_DNA"/>
</dbReference>
<feature type="transmembrane region" description="Helical" evidence="1">
    <location>
        <begin position="65"/>
        <end position="91"/>
    </location>
</feature>
<evidence type="ECO:0000313" key="2">
    <source>
        <dbReference type="EMBL" id="MBK6090112.1"/>
    </source>
</evidence>
<organism evidence="2 3">
    <name type="scientific">Ruminococcus difficilis</name>
    <dbReference type="NCBI Taxonomy" id="2763069"/>
    <lineage>
        <taxon>Bacteria</taxon>
        <taxon>Bacillati</taxon>
        <taxon>Bacillota</taxon>
        <taxon>Clostridia</taxon>
        <taxon>Eubacteriales</taxon>
        <taxon>Oscillospiraceae</taxon>
        <taxon>Ruminococcus</taxon>
    </lineage>
</organism>
<protein>
    <submittedName>
        <fullName evidence="2">Uncharacterized protein</fullName>
    </submittedName>
</protein>
<feature type="transmembrane region" description="Helical" evidence="1">
    <location>
        <begin position="146"/>
        <end position="168"/>
    </location>
</feature>
<accession>A0A934WUB8</accession>
<gene>
    <name evidence="2" type="ORF">JKK62_15930</name>
</gene>
<reference evidence="2" key="1">
    <citation type="submission" date="2021-01" db="EMBL/GenBank/DDBJ databases">
        <title>Genome public.</title>
        <authorList>
            <person name="Liu C."/>
            <person name="Sun Q."/>
        </authorList>
    </citation>
    <scope>NUCLEOTIDE SEQUENCE</scope>
    <source>
        <strain evidence="2">M6</strain>
    </source>
</reference>
<keyword evidence="1" id="KW-0472">Membrane</keyword>
<keyword evidence="1" id="KW-0812">Transmembrane</keyword>
<dbReference type="Proteomes" id="UP000633365">
    <property type="component" value="Unassembled WGS sequence"/>
</dbReference>
<feature type="transmembrane region" description="Helical" evidence="1">
    <location>
        <begin position="12"/>
        <end position="31"/>
    </location>
</feature>
<evidence type="ECO:0000313" key="3">
    <source>
        <dbReference type="Proteomes" id="UP000633365"/>
    </source>
</evidence>
<comment type="caution">
    <text evidence="2">The sequence shown here is derived from an EMBL/GenBank/DDBJ whole genome shotgun (WGS) entry which is preliminary data.</text>
</comment>
<feature type="transmembrane region" description="Helical" evidence="1">
    <location>
        <begin position="37"/>
        <end position="58"/>
    </location>
</feature>
<keyword evidence="3" id="KW-1185">Reference proteome</keyword>
<proteinExistence type="predicted"/>
<dbReference type="AlphaFoldDB" id="A0A934WUB8"/>
<dbReference type="RefSeq" id="WP_201428791.1">
    <property type="nucleotide sequence ID" value="NZ_JAEQMG010000180.1"/>
</dbReference>